<keyword evidence="13" id="KW-1185">Reference proteome</keyword>
<dbReference type="CDD" id="cd13170">
    <property type="entry name" value="RanBD_NUP50"/>
    <property type="match status" value="1"/>
</dbReference>
<keyword evidence="4" id="KW-0509">mRNA transport</keyword>
<dbReference type="OrthoDB" id="10062131at2759"/>
<keyword evidence="5" id="KW-0653">Protein transport</keyword>
<evidence type="ECO:0000256" key="4">
    <source>
        <dbReference type="ARBA" id="ARBA00022816"/>
    </source>
</evidence>
<dbReference type="Gene3D" id="2.30.29.30">
    <property type="entry name" value="Pleckstrin-homology domain (PH domain)/Phosphotyrosine-binding domain (PTB)"/>
    <property type="match status" value="1"/>
</dbReference>
<feature type="region of interest" description="Disordered" evidence="10">
    <location>
        <begin position="93"/>
        <end position="112"/>
    </location>
</feature>
<dbReference type="InterPro" id="IPR000156">
    <property type="entry name" value="Ran_bind_dom"/>
</dbReference>
<dbReference type="SMART" id="SM00160">
    <property type="entry name" value="RanBD"/>
    <property type="match status" value="1"/>
</dbReference>
<accession>A0A6H5G3M0</accession>
<evidence type="ECO:0000256" key="5">
    <source>
        <dbReference type="ARBA" id="ARBA00022927"/>
    </source>
</evidence>
<dbReference type="PANTHER" id="PTHR23138:SF141">
    <property type="entry name" value="NUCLEAR PORE COMPLEX PROTEIN NUP50"/>
    <property type="match status" value="1"/>
</dbReference>
<keyword evidence="2" id="KW-0813">Transport</keyword>
<evidence type="ECO:0000256" key="3">
    <source>
        <dbReference type="ARBA" id="ARBA00022737"/>
    </source>
</evidence>
<dbReference type="GO" id="GO:0005643">
    <property type="term" value="C:nuclear pore"/>
    <property type="evidence" value="ECO:0007669"/>
    <property type="project" value="UniProtKB-SubCell"/>
</dbReference>
<evidence type="ECO:0000256" key="10">
    <source>
        <dbReference type="SAM" id="MobiDB-lite"/>
    </source>
</evidence>
<organism evidence="12 13">
    <name type="scientific">Nesidiocoris tenuis</name>
    <dbReference type="NCBI Taxonomy" id="355587"/>
    <lineage>
        <taxon>Eukaryota</taxon>
        <taxon>Metazoa</taxon>
        <taxon>Ecdysozoa</taxon>
        <taxon>Arthropoda</taxon>
        <taxon>Hexapoda</taxon>
        <taxon>Insecta</taxon>
        <taxon>Pterygota</taxon>
        <taxon>Neoptera</taxon>
        <taxon>Paraneoptera</taxon>
        <taxon>Hemiptera</taxon>
        <taxon>Heteroptera</taxon>
        <taxon>Panheteroptera</taxon>
        <taxon>Cimicomorpha</taxon>
        <taxon>Miridae</taxon>
        <taxon>Dicyphina</taxon>
        <taxon>Nesidiocoris</taxon>
    </lineage>
</organism>
<feature type="compositionally biased region" description="Basic and acidic residues" evidence="10">
    <location>
        <begin position="159"/>
        <end position="170"/>
    </location>
</feature>
<dbReference type="GO" id="GO:0006606">
    <property type="term" value="P:protein import into nucleus"/>
    <property type="evidence" value="ECO:0007669"/>
    <property type="project" value="TreeGrafter"/>
</dbReference>
<reference evidence="12 13" key="1">
    <citation type="submission" date="2020-02" db="EMBL/GenBank/DDBJ databases">
        <authorList>
            <person name="Ferguson B K."/>
        </authorList>
    </citation>
    <scope>NUCLEOTIDE SEQUENCE [LARGE SCALE GENOMIC DNA]</scope>
</reference>
<dbReference type="PANTHER" id="PTHR23138">
    <property type="entry name" value="RAN BINDING PROTEIN"/>
    <property type="match status" value="1"/>
</dbReference>
<evidence type="ECO:0000256" key="2">
    <source>
        <dbReference type="ARBA" id="ARBA00022448"/>
    </source>
</evidence>
<feature type="region of interest" description="Disordered" evidence="10">
    <location>
        <begin position="159"/>
        <end position="185"/>
    </location>
</feature>
<feature type="region of interest" description="Disordered" evidence="10">
    <location>
        <begin position="46"/>
        <end position="81"/>
    </location>
</feature>
<keyword evidence="7" id="KW-0811">Translocation</keyword>
<evidence type="ECO:0000313" key="12">
    <source>
        <dbReference type="EMBL" id="CAA9996321.1"/>
    </source>
</evidence>
<feature type="compositionally biased region" description="Basic and acidic residues" evidence="10">
    <location>
        <begin position="100"/>
        <end position="112"/>
    </location>
</feature>
<feature type="domain" description="RanBD1" evidence="11">
    <location>
        <begin position="233"/>
        <end position="341"/>
    </location>
</feature>
<keyword evidence="9" id="KW-0539">Nucleus</keyword>
<sequence>MLKRAATNELNHENWDQEEEEEEPSKEFKMASSDVLSKRVFKRGKRRLAESTSQAQPSPFATFSFGSASTNPATTAAPSSSPFSFLADVKKSAAPVNGDEGSKTDVKPQDDEKDRYLSKLRGLNEEFLSWISKHIEKNAYCILTPCFEDYTKYLEKIQKERDSKTSDSKTDASPAADFKSPMLSSNKDGAQFSSGFFSNVKSSESKSPDTKTSVGGSIFGNSAPTPFSFGNGKPFTFSSTVKVFVKKDKEDYTERGVGTLYVKPVNDKFQVVVRADTSLGNLLVNIVLTESMPMKRLGKNNVLLVCVPVPGQDAKPIPTLLRSKTKEAADKLFEELEKCKK</sequence>
<evidence type="ECO:0000256" key="6">
    <source>
        <dbReference type="ARBA" id="ARBA00022990"/>
    </source>
</evidence>
<evidence type="ECO:0000256" key="1">
    <source>
        <dbReference type="ARBA" id="ARBA00004567"/>
    </source>
</evidence>
<dbReference type="InterPro" id="IPR011993">
    <property type="entry name" value="PH-like_dom_sf"/>
</dbReference>
<evidence type="ECO:0000313" key="13">
    <source>
        <dbReference type="Proteomes" id="UP000479000"/>
    </source>
</evidence>
<evidence type="ECO:0000256" key="9">
    <source>
        <dbReference type="ARBA" id="ARBA00023242"/>
    </source>
</evidence>
<gene>
    <name evidence="12" type="ORF">NTEN_LOCUS2868</name>
</gene>
<dbReference type="AlphaFoldDB" id="A0A6H5G3M0"/>
<proteinExistence type="predicted"/>
<protein>
    <recommendedName>
        <fullName evidence="11">RanBD1 domain-containing protein</fullName>
    </recommendedName>
</protein>
<feature type="compositionally biased region" description="Low complexity" evidence="10">
    <location>
        <begin position="67"/>
        <end position="81"/>
    </location>
</feature>
<dbReference type="EMBL" id="CADCXU010004555">
    <property type="protein sequence ID" value="CAA9996321.1"/>
    <property type="molecule type" value="Genomic_DNA"/>
</dbReference>
<keyword evidence="8" id="KW-0906">Nuclear pore complex</keyword>
<dbReference type="PROSITE" id="PS50196">
    <property type="entry name" value="RANBD1"/>
    <property type="match status" value="1"/>
</dbReference>
<evidence type="ECO:0000259" key="11">
    <source>
        <dbReference type="PROSITE" id="PS50196"/>
    </source>
</evidence>
<feature type="region of interest" description="Disordered" evidence="10">
    <location>
        <begin position="1"/>
        <end position="33"/>
    </location>
</feature>
<dbReference type="Pfam" id="PF08911">
    <property type="entry name" value="NUP50"/>
    <property type="match status" value="1"/>
</dbReference>
<dbReference type="GO" id="GO:0051028">
    <property type="term" value="P:mRNA transport"/>
    <property type="evidence" value="ECO:0007669"/>
    <property type="project" value="UniProtKB-KW"/>
</dbReference>
<dbReference type="SUPFAM" id="SSF50729">
    <property type="entry name" value="PH domain-like"/>
    <property type="match status" value="1"/>
</dbReference>
<name>A0A6H5G3M0_9HEMI</name>
<feature type="compositionally biased region" description="Polar residues" evidence="10">
    <location>
        <begin position="50"/>
        <end position="66"/>
    </location>
</feature>
<evidence type="ECO:0000256" key="8">
    <source>
        <dbReference type="ARBA" id="ARBA00023132"/>
    </source>
</evidence>
<keyword evidence="6" id="KW-0007">Acetylation</keyword>
<dbReference type="InterPro" id="IPR015007">
    <property type="entry name" value="NUP2/50/61"/>
</dbReference>
<keyword evidence="3" id="KW-0677">Repeat</keyword>
<dbReference type="InterPro" id="IPR045255">
    <property type="entry name" value="RanBP1-like"/>
</dbReference>
<comment type="subcellular location">
    <subcellularLocation>
        <location evidence="1">Nucleus</location>
        <location evidence="1">Nuclear pore complex</location>
    </subcellularLocation>
</comment>
<dbReference type="Proteomes" id="UP000479000">
    <property type="component" value="Unassembled WGS sequence"/>
</dbReference>
<dbReference type="Pfam" id="PF00638">
    <property type="entry name" value="Ran_BP1"/>
    <property type="match status" value="1"/>
</dbReference>
<evidence type="ECO:0000256" key="7">
    <source>
        <dbReference type="ARBA" id="ARBA00023010"/>
    </source>
</evidence>